<sequence>MLTFCLYGGAEKMRTTCPRSRPGRHGRRTRLPLTSKFSRLLQLCIAASVRFVAALDAQYWFPPTQPAPQLNGIKLAIGLGIRRFLPRLFEPCHIPLVFADAFIRVQVALDASTDICTDVALKPDSSQTNQLDTALTTSGNEERHIVEDPVVNNAMCHEYSESDSQATELSAGDDEASHRGIDAPDASPAIPSSSSSLDSASTPDLTDRSDSDPQSSGTRFGSEGIQSDTSDTVAKDYFDVVDAGVDDKSPLEHVTRDKPSLEAEEDIPVLYLSPSSFDEVYDPSQSPRYNASDPELAHYEPASTGVVGTSAGPIDLTDHADDIEQPAQPRTFRPLGDSVYVDRDMLHVQSPAGEKYAMYSLIAQGGWSAVYWAQAKDGSAYAIKVSRKDRVYRDMNGLGRMLREQKILTEITEHQKRGLVGIVESWSDLRFIYFVMPLCPVSLVTLLESPGDISPTQLRRFCAELVIGLRSLHELGYIHRDLKPANIVMDPLGHLRIADMGLADGTGNGDTLPAHKFKHGPVGTVGCVAPEVCPYPPTFGYNWKADIFGLGFVLLHILARKGPGLHMFAGISEFPEQLGRMWNWTNDIESYVNAYVEDDEAKALLIGASGSSMLDFNCHNRPSLEQIMAHAYFAGDEAIDWDSVGKDDSEMKMPYLKDTFRPPILDTAEINSSREDEGLQSNVLRQSMEEIKFGDFFEYRASDDILDDIPYNHGCCALVTPRMTKCSCHRNLCWC</sequence>
<proteinExistence type="predicted"/>
<keyword evidence="6" id="KW-0067">ATP-binding</keyword>
<feature type="region of interest" description="Disordered" evidence="9">
    <location>
        <begin position="126"/>
        <end position="145"/>
    </location>
</feature>
<evidence type="ECO:0000256" key="6">
    <source>
        <dbReference type="ARBA" id="ARBA00022840"/>
    </source>
</evidence>
<dbReference type="Gene3D" id="1.10.510.10">
    <property type="entry name" value="Transferase(Phosphotransferase) domain 1"/>
    <property type="match status" value="1"/>
</dbReference>
<evidence type="ECO:0000256" key="3">
    <source>
        <dbReference type="ARBA" id="ARBA00022679"/>
    </source>
</evidence>
<evidence type="ECO:0000256" key="1">
    <source>
        <dbReference type="ARBA" id="ARBA00012513"/>
    </source>
</evidence>
<keyword evidence="12" id="KW-1185">Reference proteome</keyword>
<keyword evidence="5" id="KW-0418">Kinase</keyword>
<feature type="region of interest" description="Disordered" evidence="9">
    <location>
        <begin position="159"/>
        <end position="233"/>
    </location>
</feature>
<evidence type="ECO:0000256" key="7">
    <source>
        <dbReference type="ARBA" id="ARBA00047899"/>
    </source>
</evidence>
<keyword evidence="4" id="KW-0547">Nucleotide-binding</keyword>
<feature type="compositionally biased region" description="Low complexity" evidence="9">
    <location>
        <begin position="183"/>
        <end position="204"/>
    </location>
</feature>
<reference evidence="11 12" key="1">
    <citation type="journal article" date="2012" name="Proc. Natl. Acad. Sci. U.S.A.">
        <title>Comparative genomics of Ceriporiopsis subvermispora and Phanerochaete chrysosporium provide insight into selective ligninolysis.</title>
        <authorList>
            <person name="Fernandez-Fueyo E."/>
            <person name="Ruiz-Duenas F.J."/>
            <person name="Ferreira P."/>
            <person name="Floudas D."/>
            <person name="Hibbett D.S."/>
            <person name="Canessa P."/>
            <person name="Larrondo L.F."/>
            <person name="James T.Y."/>
            <person name="Seelenfreund D."/>
            <person name="Lobos S."/>
            <person name="Polanco R."/>
            <person name="Tello M."/>
            <person name="Honda Y."/>
            <person name="Watanabe T."/>
            <person name="Watanabe T."/>
            <person name="Ryu J.S."/>
            <person name="Kubicek C.P."/>
            <person name="Schmoll M."/>
            <person name="Gaskell J."/>
            <person name="Hammel K.E."/>
            <person name="St John F.J."/>
            <person name="Vanden Wymelenberg A."/>
            <person name="Sabat G."/>
            <person name="Splinter BonDurant S."/>
            <person name="Syed K."/>
            <person name="Yadav J.S."/>
            <person name="Doddapaneni H."/>
            <person name="Subramanian V."/>
            <person name="Lavin J.L."/>
            <person name="Oguiza J.A."/>
            <person name="Perez G."/>
            <person name="Pisabarro A.G."/>
            <person name="Ramirez L."/>
            <person name="Santoyo F."/>
            <person name="Master E."/>
            <person name="Coutinho P.M."/>
            <person name="Henrissat B."/>
            <person name="Lombard V."/>
            <person name="Magnuson J.K."/>
            <person name="Kuees U."/>
            <person name="Hori C."/>
            <person name="Igarashi K."/>
            <person name="Samejima M."/>
            <person name="Held B.W."/>
            <person name="Barry K.W."/>
            <person name="LaButti K.M."/>
            <person name="Lapidus A."/>
            <person name="Lindquist E.A."/>
            <person name="Lucas S.M."/>
            <person name="Riley R."/>
            <person name="Salamov A.A."/>
            <person name="Hoffmeister D."/>
            <person name="Schwenk D."/>
            <person name="Hadar Y."/>
            <person name="Yarden O."/>
            <person name="de Vries R.P."/>
            <person name="Wiebenga A."/>
            <person name="Stenlid J."/>
            <person name="Eastwood D."/>
            <person name="Grigoriev I.V."/>
            <person name="Berka R.M."/>
            <person name="Blanchette R.A."/>
            <person name="Kersten P."/>
            <person name="Martinez A.T."/>
            <person name="Vicuna R."/>
            <person name="Cullen D."/>
        </authorList>
    </citation>
    <scope>NUCLEOTIDE SEQUENCE [LARGE SCALE GENOMIC DNA]</scope>
    <source>
        <strain evidence="11 12">B</strain>
    </source>
</reference>
<dbReference type="GO" id="GO:0005524">
    <property type="term" value="F:ATP binding"/>
    <property type="evidence" value="ECO:0007669"/>
    <property type="project" value="UniProtKB-KW"/>
</dbReference>
<accession>M2R780</accession>
<dbReference type="AlphaFoldDB" id="M2R780"/>
<dbReference type="PANTHER" id="PTHR24356:SF1">
    <property type="entry name" value="SERINE_THREONINE-PROTEIN KINASE GREATWALL"/>
    <property type="match status" value="1"/>
</dbReference>
<keyword evidence="2" id="KW-0723">Serine/threonine-protein kinase</keyword>
<dbReference type="SMART" id="SM00220">
    <property type="entry name" value="S_TKc"/>
    <property type="match status" value="1"/>
</dbReference>
<name>M2R780_CERS8</name>
<evidence type="ECO:0000256" key="2">
    <source>
        <dbReference type="ARBA" id="ARBA00022527"/>
    </source>
</evidence>
<dbReference type="InterPro" id="IPR000719">
    <property type="entry name" value="Prot_kinase_dom"/>
</dbReference>
<evidence type="ECO:0000313" key="12">
    <source>
        <dbReference type="Proteomes" id="UP000016930"/>
    </source>
</evidence>
<dbReference type="OrthoDB" id="1668230at2759"/>
<evidence type="ECO:0000256" key="8">
    <source>
        <dbReference type="ARBA" id="ARBA00048679"/>
    </source>
</evidence>
<dbReference type="CDD" id="cd00180">
    <property type="entry name" value="PKc"/>
    <property type="match status" value="1"/>
</dbReference>
<dbReference type="Gene3D" id="3.30.200.20">
    <property type="entry name" value="Phosphorylase Kinase, domain 1"/>
    <property type="match status" value="1"/>
</dbReference>
<keyword evidence="3" id="KW-0808">Transferase</keyword>
<feature type="compositionally biased region" description="Polar residues" evidence="9">
    <location>
        <begin position="212"/>
        <end position="232"/>
    </location>
</feature>
<evidence type="ECO:0000259" key="10">
    <source>
        <dbReference type="PROSITE" id="PS50011"/>
    </source>
</evidence>
<dbReference type="STRING" id="914234.M2R780"/>
<evidence type="ECO:0000313" key="11">
    <source>
        <dbReference type="EMBL" id="EMD34257.1"/>
    </source>
</evidence>
<dbReference type="GO" id="GO:0004674">
    <property type="term" value="F:protein serine/threonine kinase activity"/>
    <property type="evidence" value="ECO:0007669"/>
    <property type="project" value="UniProtKB-KW"/>
</dbReference>
<dbReference type="Proteomes" id="UP000016930">
    <property type="component" value="Unassembled WGS sequence"/>
</dbReference>
<feature type="compositionally biased region" description="Polar residues" evidence="9">
    <location>
        <begin position="126"/>
        <end position="139"/>
    </location>
</feature>
<dbReference type="EC" id="2.7.11.1" evidence="1"/>
<dbReference type="InterPro" id="IPR011009">
    <property type="entry name" value="Kinase-like_dom_sf"/>
</dbReference>
<dbReference type="PROSITE" id="PS00108">
    <property type="entry name" value="PROTEIN_KINASE_ST"/>
    <property type="match status" value="1"/>
</dbReference>
<dbReference type="EMBL" id="KB445803">
    <property type="protein sequence ID" value="EMD34257.1"/>
    <property type="molecule type" value="Genomic_DNA"/>
</dbReference>
<organism evidence="11 12">
    <name type="scientific">Ceriporiopsis subvermispora (strain B)</name>
    <name type="common">White-rot fungus</name>
    <name type="synonym">Gelatoporia subvermispora</name>
    <dbReference type="NCBI Taxonomy" id="914234"/>
    <lineage>
        <taxon>Eukaryota</taxon>
        <taxon>Fungi</taxon>
        <taxon>Dikarya</taxon>
        <taxon>Basidiomycota</taxon>
        <taxon>Agaricomycotina</taxon>
        <taxon>Agaricomycetes</taxon>
        <taxon>Polyporales</taxon>
        <taxon>Gelatoporiaceae</taxon>
        <taxon>Gelatoporia</taxon>
    </lineage>
</organism>
<feature type="domain" description="Protein kinase" evidence="10">
    <location>
        <begin position="356"/>
        <end position="633"/>
    </location>
</feature>
<dbReference type="SUPFAM" id="SSF56112">
    <property type="entry name" value="Protein kinase-like (PK-like)"/>
    <property type="match status" value="1"/>
</dbReference>
<dbReference type="PROSITE" id="PS50011">
    <property type="entry name" value="PROTEIN_KINASE_DOM"/>
    <property type="match status" value="1"/>
</dbReference>
<evidence type="ECO:0000256" key="5">
    <source>
        <dbReference type="ARBA" id="ARBA00022777"/>
    </source>
</evidence>
<gene>
    <name evidence="11" type="ORF">CERSUDRAFT_97515</name>
</gene>
<dbReference type="HOGENOM" id="CLU_377218_0_0_1"/>
<dbReference type="Pfam" id="PF00069">
    <property type="entry name" value="Pkinase"/>
    <property type="match status" value="1"/>
</dbReference>
<dbReference type="PANTHER" id="PTHR24356">
    <property type="entry name" value="SERINE/THREONINE-PROTEIN KINASE"/>
    <property type="match status" value="1"/>
</dbReference>
<comment type="catalytic activity">
    <reaction evidence="7">
        <text>L-threonyl-[protein] + ATP = O-phospho-L-threonyl-[protein] + ADP + H(+)</text>
        <dbReference type="Rhea" id="RHEA:46608"/>
        <dbReference type="Rhea" id="RHEA-COMP:11060"/>
        <dbReference type="Rhea" id="RHEA-COMP:11605"/>
        <dbReference type="ChEBI" id="CHEBI:15378"/>
        <dbReference type="ChEBI" id="CHEBI:30013"/>
        <dbReference type="ChEBI" id="CHEBI:30616"/>
        <dbReference type="ChEBI" id="CHEBI:61977"/>
        <dbReference type="ChEBI" id="CHEBI:456216"/>
        <dbReference type="EC" id="2.7.11.1"/>
    </reaction>
</comment>
<dbReference type="InterPro" id="IPR050236">
    <property type="entry name" value="Ser_Thr_kinase_AGC"/>
</dbReference>
<dbReference type="InterPro" id="IPR008271">
    <property type="entry name" value="Ser/Thr_kinase_AS"/>
</dbReference>
<protein>
    <recommendedName>
        <fullName evidence="1">non-specific serine/threonine protein kinase</fullName>
        <ecNumber evidence="1">2.7.11.1</ecNumber>
    </recommendedName>
</protein>
<evidence type="ECO:0000256" key="9">
    <source>
        <dbReference type="SAM" id="MobiDB-lite"/>
    </source>
</evidence>
<evidence type="ECO:0000256" key="4">
    <source>
        <dbReference type="ARBA" id="ARBA00022741"/>
    </source>
</evidence>
<comment type="catalytic activity">
    <reaction evidence="8">
        <text>L-seryl-[protein] + ATP = O-phospho-L-seryl-[protein] + ADP + H(+)</text>
        <dbReference type="Rhea" id="RHEA:17989"/>
        <dbReference type="Rhea" id="RHEA-COMP:9863"/>
        <dbReference type="Rhea" id="RHEA-COMP:11604"/>
        <dbReference type="ChEBI" id="CHEBI:15378"/>
        <dbReference type="ChEBI" id="CHEBI:29999"/>
        <dbReference type="ChEBI" id="CHEBI:30616"/>
        <dbReference type="ChEBI" id="CHEBI:83421"/>
        <dbReference type="ChEBI" id="CHEBI:456216"/>
        <dbReference type="EC" id="2.7.11.1"/>
    </reaction>
</comment>